<proteinExistence type="predicted"/>
<dbReference type="EMBL" id="CP130613">
    <property type="protein sequence ID" value="WKW15004.1"/>
    <property type="molecule type" value="Genomic_DNA"/>
</dbReference>
<feature type="transmembrane region" description="Helical" evidence="5">
    <location>
        <begin position="384"/>
        <end position="417"/>
    </location>
</feature>
<dbReference type="EMBL" id="CP130612">
    <property type="protein sequence ID" value="WKW12095.1"/>
    <property type="molecule type" value="Genomic_DNA"/>
</dbReference>
<feature type="domain" description="SLC26A/SulP transporter" evidence="6">
    <location>
        <begin position="8"/>
        <end position="371"/>
    </location>
</feature>
<protein>
    <submittedName>
        <fullName evidence="8">SulP family inorganic anion transporter</fullName>
    </submittedName>
</protein>
<dbReference type="GO" id="GO:0055085">
    <property type="term" value="P:transmembrane transport"/>
    <property type="evidence" value="ECO:0007669"/>
    <property type="project" value="InterPro"/>
</dbReference>
<dbReference type="Proteomes" id="UP001229955">
    <property type="component" value="Chromosome"/>
</dbReference>
<feature type="transmembrane region" description="Helical" evidence="5">
    <location>
        <begin position="197"/>
        <end position="221"/>
    </location>
</feature>
<keyword evidence="4 5" id="KW-0472">Membrane</keyword>
<feature type="transmembrane region" description="Helical" evidence="5">
    <location>
        <begin position="58"/>
        <end position="75"/>
    </location>
</feature>
<feature type="transmembrane region" description="Helical" evidence="5">
    <location>
        <begin position="12"/>
        <end position="30"/>
    </location>
</feature>
<feature type="transmembrane region" description="Helical" evidence="5">
    <location>
        <begin position="293"/>
        <end position="316"/>
    </location>
</feature>
<feature type="transmembrane region" description="Helical" evidence="5">
    <location>
        <begin position="254"/>
        <end position="272"/>
    </location>
</feature>
<feature type="transmembrane region" description="Helical" evidence="5">
    <location>
        <begin position="166"/>
        <end position="185"/>
    </location>
</feature>
<evidence type="ECO:0000313" key="8">
    <source>
        <dbReference type="EMBL" id="WKW15004.1"/>
    </source>
</evidence>
<evidence type="ECO:0000313" key="9">
    <source>
        <dbReference type="Proteomes" id="UP001229955"/>
    </source>
</evidence>
<evidence type="ECO:0000256" key="2">
    <source>
        <dbReference type="ARBA" id="ARBA00022692"/>
    </source>
</evidence>
<keyword evidence="2 5" id="KW-0812">Transmembrane</keyword>
<dbReference type="RefSeq" id="WP_367887770.1">
    <property type="nucleotide sequence ID" value="NZ_CP130612.1"/>
</dbReference>
<evidence type="ECO:0000256" key="5">
    <source>
        <dbReference type="SAM" id="Phobius"/>
    </source>
</evidence>
<reference evidence="8" key="1">
    <citation type="submission" date="2023-07" db="EMBL/GenBank/DDBJ databases">
        <authorList>
            <person name="Haufschild T."/>
            <person name="Kallscheuer N."/>
            <person name="Hammer J."/>
            <person name="Kohn T."/>
            <person name="Kabuu M."/>
            <person name="Jogler M."/>
            <person name="Wohfarth N."/>
            <person name="Heuer A."/>
            <person name="Rohde M."/>
            <person name="van Teeseling M.C.F."/>
            <person name="Jogler C."/>
        </authorList>
    </citation>
    <scope>NUCLEOTIDE SEQUENCE</scope>
    <source>
        <strain evidence="7">Strain 138</strain>
        <strain evidence="8">Strain 318</strain>
    </source>
</reference>
<dbReference type="PANTHER" id="PTHR11814">
    <property type="entry name" value="SULFATE TRANSPORTER"/>
    <property type="match status" value="1"/>
</dbReference>
<evidence type="ECO:0000313" key="7">
    <source>
        <dbReference type="EMBL" id="WKW12095.1"/>
    </source>
</evidence>
<evidence type="ECO:0000256" key="4">
    <source>
        <dbReference type="ARBA" id="ARBA00023136"/>
    </source>
</evidence>
<accession>A0AA49JUE6</accession>
<sequence length="508" mass="53609">MQRTISWRHDVPASIVVFLVAVPLCLGIALASGAPLFSGIIAGIVGGLVVGLISDSQLMVSGPAAGLTAIVLAAITDLGGFEIFLAAVVLAGAMQVAFGLLRAGVIGYYFPTAVIKGMLSAIGLILIMKQIPHAIGYDADAMADDTYMQGTAETAFTGVAEAFRHIQWGAAIIALIALPLLFAWGKGPLKRLKDIPAPLFIVLFGIGMNAAFTAFAPSLAIGPTHLVSVPVPDSLGSFFGQFMFPDWSAMLQPAVWQVALTLAVVASLESLLSLQATDEMDPWHREANTDRELLAQGIGNFTSGLIGGLPVTGVIVRSATNISAGARTRWSGVLHGLWLLVAALAIPGLLNTIPLAALAAVLIHVGYKLANPVLFKAALQRGRTYAFSFFFTVGVILVTDLLRGILVGLAVGVVAILRDHVQSPPYTEVSAPGAVLKRLQLHDNVNFLHKAALATMLEALPEGSRIELDARRTRRLDADVLEVIGNFQRLAPQRNIDLRLVGFPPVAP</sequence>
<evidence type="ECO:0000256" key="3">
    <source>
        <dbReference type="ARBA" id="ARBA00022989"/>
    </source>
</evidence>
<organism evidence="8 9">
    <name type="scientific">Pseudogemmatithrix spongiicola</name>
    <dbReference type="NCBI Taxonomy" id="3062599"/>
    <lineage>
        <taxon>Bacteria</taxon>
        <taxon>Pseudomonadati</taxon>
        <taxon>Gemmatimonadota</taxon>
        <taxon>Gemmatimonadia</taxon>
        <taxon>Gemmatimonadales</taxon>
        <taxon>Gemmatimonadaceae</taxon>
        <taxon>Pseudogemmatithrix</taxon>
    </lineage>
</organism>
<feature type="transmembrane region" description="Helical" evidence="5">
    <location>
        <begin position="81"/>
        <end position="101"/>
    </location>
</feature>
<evidence type="ECO:0000256" key="1">
    <source>
        <dbReference type="ARBA" id="ARBA00004141"/>
    </source>
</evidence>
<dbReference type="KEGG" id="pspc:Strain318_001369"/>
<gene>
    <name evidence="7" type="ORF">Strain138_001369</name>
    <name evidence="8" type="ORF">Strain318_001369</name>
</gene>
<keyword evidence="9" id="KW-1185">Reference proteome</keyword>
<dbReference type="InterPro" id="IPR001902">
    <property type="entry name" value="SLC26A/SulP_fam"/>
</dbReference>
<dbReference type="GO" id="GO:0016020">
    <property type="term" value="C:membrane"/>
    <property type="evidence" value="ECO:0007669"/>
    <property type="project" value="UniProtKB-SubCell"/>
</dbReference>
<name>A0AA49K018_9BACT</name>
<feature type="transmembrane region" description="Helical" evidence="5">
    <location>
        <begin position="36"/>
        <end position="53"/>
    </location>
</feature>
<keyword evidence="3 5" id="KW-1133">Transmembrane helix</keyword>
<evidence type="ECO:0000259" key="6">
    <source>
        <dbReference type="Pfam" id="PF00916"/>
    </source>
</evidence>
<dbReference type="AlphaFoldDB" id="A0AA49K018"/>
<dbReference type="Pfam" id="PF00916">
    <property type="entry name" value="Sulfate_transp"/>
    <property type="match status" value="1"/>
</dbReference>
<feature type="transmembrane region" description="Helical" evidence="5">
    <location>
        <begin position="336"/>
        <end position="363"/>
    </location>
</feature>
<feature type="transmembrane region" description="Helical" evidence="5">
    <location>
        <begin position="108"/>
        <end position="128"/>
    </location>
</feature>
<accession>A0AA49K018</accession>
<dbReference type="InterPro" id="IPR011547">
    <property type="entry name" value="SLC26A/SulP_dom"/>
</dbReference>
<comment type="subcellular location">
    <subcellularLocation>
        <location evidence="1">Membrane</location>
        <topology evidence="1">Multi-pass membrane protein</topology>
    </subcellularLocation>
</comment>